<evidence type="ECO:0000313" key="2">
    <source>
        <dbReference type="Proteomes" id="UP000499080"/>
    </source>
</evidence>
<dbReference type="EMBL" id="BGPR01002999">
    <property type="protein sequence ID" value="GBM82266.1"/>
    <property type="molecule type" value="Genomic_DNA"/>
</dbReference>
<accession>A0A4Y2IZD3</accession>
<comment type="caution">
    <text evidence="1">The sequence shown here is derived from an EMBL/GenBank/DDBJ whole genome shotgun (WGS) entry which is preliminary data.</text>
</comment>
<dbReference type="Proteomes" id="UP000499080">
    <property type="component" value="Unassembled WGS sequence"/>
</dbReference>
<reference evidence="1 2" key="1">
    <citation type="journal article" date="2019" name="Sci. Rep.">
        <title>Orb-weaving spider Araneus ventricosus genome elucidates the spidroin gene catalogue.</title>
        <authorList>
            <person name="Kono N."/>
            <person name="Nakamura H."/>
            <person name="Ohtoshi R."/>
            <person name="Moran D.A.P."/>
            <person name="Shinohara A."/>
            <person name="Yoshida Y."/>
            <person name="Fujiwara M."/>
            <person name="Mori M."/>
            <person name="Tomita M."/>
            <person name="Arakawa K."/>
        </authorList>
    </citation>
    <scope>NUCLEOTIDE SEQUENCE [LARGE SCALE GENOMIC DNA]</scope>
</reference>
<protein>
    <submittedName>
        <fullName evidence="1">Uncharacterized protein</fullName>
    </submittedName>
</protein>
<gene>
    <name evidence="1" type="ORF">AVEN_267975_1</name>
</gene>
<sequence>MTIPILLSKLKKCSKSRSGKSGVTPYSPDLAPNLEQGSLQTIMLEQLPSRACPLSQLNGQACDSYQNGLNKLVLRSDKSLNRFGDYVEK</sequence>
<proteinExistence type="predicted"/>
<dbReference type="AlphaFoldDB" id="A0A4Y2IZD3"/>
<evidence type="ECO:0000313" key="1">
    <source>
        <dbReference type="EMBL" id="GBM82266.1"/>
    </source>
</evidence>
<organism evidence="1 2">
    <name type="scientific">Araneus ventricosus</name>
    <name type="common">Orbweaver spider</name>
    <name type="synonym">Epeira ventricosa</name>
    <dbReference type="NCBI Taxonomy" id="182803"/>
    <lineage>
        <taxon>Eukaryota</taxon>
        <taxon>Metazoa</taxon>
        <taxon>Ecdysozoa</taxon>
        <taxon>Arthropoda</taxon>
        <taxon>Chelicerata</taxon>
        <taxon>Arachnida</taxon>
        <taxon>Araneae</taxon>
        <taxon>Araneomorphae</taxon>
        <taxon>Entelegynae</taxon>
        <taxon>Araneoidea</taxon>
        <taxon>Araneidae</taxon>
        <taxon>Araneus</taxon>
    </lineage>
</organism>
<keyword evidence="2" id="KW-1185">Reference proteome</keyword>
<name>A0A4Y2IZD3_ARAVE</name>